<name>A0A238W109_9BACT</name>
<keyword evidence="3" id="KW-1185">Reference proteome</keyword>
<dbReference type="EMBL" id="FZNS01000002">
    <property type="protein sequence ID" value="SNR39399.1"/>
    <property type="molecule type" value="Genomic_DNA"/>
</dbReference>
<dbReference type="RefSeq" id="WP_089331800.1">
    <property type="nucleotide sequence ID" value="NZ_FZNS01000002.1"/>
</dbReference>
<gene>
    <name evidence="2" type="ORF">SAMN06269173_10253</name>
</gene>
<evidence type="ECO:0000259" key="1">
    <source>
        <dbReference type="Pfam" id="PF13579"/>
    </source>
</evidence>
<dbReference type="InterPro" id="IPR028098">
    <property type="entry name" value="Glyco_trans_4-like_N"/>
</dbReference>
<sequence length="333" mass="35213">MTPAPSPVLLLGWDGAPRAGEQPLPSLQPLVQALAPQVPLAVVLPRSYSSSLLTPNAQVTTLAQLRVDELATLPADRYPAKWQHPMAPYVGSTAPAGEPAPAFAVPAAPYIGSEEAPVPSLALSAPRAASPAASTSPAAATPDTDKSANAHALFPDALDTGVEEALDLLAAELPAPAAPAEPEEASFSPELATLPQALAALSAELPPSADLNYQVIQYARFATRQALSDNFGVIYATDWPTWLAAMEIRQQTGRPLVLHVHSLAEQRNTPADRGWALELERLALRRADLILAASDGTAERLRATYPATNNRVQVVAPNDTDTINSILRRLENR</sequence>
<dbReference type="Proteomes" id="UP000198310">
    <property type="component" value="Unassembled WGS sequence"/>
</dbReference>
<proteinExistence type="predicted"/>
<keyword evidence="2" id="KW-0808">Transferase</keyword>
<protein>
    <submittedName>
        <fullName evidence="2">Glycosyltransferase Family 4</fullName>
    </submittedName>
</protein>
<accession>A0A238W109</accession>
<dbReference type="Gene3D" id="3.40.50.2000">
    <property type="entry name" value="Glycogen Phosphorylase B"/>
    <property type="match status" value="1"/>
</dbReference>
<feature type="domain" description="Glycosyltransferase subfamily 4-like N-terminal" evidence="1">
    <location>
        <begin position="202"/>
        <end position="317"/>
    </location>
</feature>
<dbReference type="SUPFAM" id="SSF53756">
    <property type="entry name" value="UDP-Glycosyltransferase/glycogen phosphorylase"/>
    <property type="match status" value="1"/>
</dbReference>
<dbReference type="AlphaFoldDB" id="A0A238W109"/>
<evidence type="ECO:0000313" key="3">
    <source>
        <dbReference type="Proteomes" id="UP000198310"/>
    </source>
</evidence>
<dbReference type="Pfam" id="PF13579">
    <property type="entry name" value="Glyco_trans_4_4"/>
    <property type="match status" value="1"/>
</dbReference>
<dbReference type="GO" id="GO:0016757">
    <property type="term" value="F:glycosyltransferase activity"/>
    <property type="evidence" value="ECO:0007669"/>
    <property type="project" value="UniProtKB-ARBA"/>
</dbReference>
<organism evidence="2 3">
    <name type="scientific">Hymenobacter mucosus</name>
    <dbReference type="NCBI Taxonomy" id="1411120"/>
    <lineage>
        <taxon>Bacteria</taxon>
        <taxon>Pseudomonadati</taxon>
        <taxon>Bacteroidota</taxon>
        <taxon>Cytophagia</taxon>
        <taxon>Cytophagales</taxon>
        <taxon>Hymenobacteraceae</taxon>
        <taxon>Hymenobacter</taxon>
    </lineage>
</organism>
<evidence type="ECO:0000313" key="2">
    <source>
        <dbReference type="EMBL" id="SNR39399.1"/>
    </source>
</evidence>
<reference evidence="3" key="1">
    <citation type="submission" date="2017-06" db="EMBL/GenBank/DDBJ databases">
        <authorList>
            <person name="Varghese N."/>
            <person name="Submissions S."/>
        </authorList>
    </citation>
    <scope>NUCLEOTIDE SEQUENCE [LARGE SCALE GENOMIC DNA]</scope>
    <source>
        <strain evidence="3">DSM 28041</strain>
    </source>
</reference>